<evidence type="ECO:0000313" key="2">
    <source>
        <dbReference type="EMBL" id="CAB4153215.1"/>
    </source>
</evidence>
<name>A0A6J5N0V7_9CAUD</name>
<accession>A0A6J5N0V7</accession>
<organism evidence="2">
    <name type="scientific">uncultured Caudovirales phage</name>
    <dbReference type="NCBI Taxonomy" id="2100421"/>
    <lineage>
        <taxon>Viruses</taxon>
        <taxon>Duplodnaviria</taxon>
        <taxon>Heunggongvirae</taxon>
        <taxon>Uroviricota</taxon>
        <taxon>Caudoviricetes</taxon>
        <taxon>Peduoviridae</taxon>
        <taxon>Maltschvirus</taxon>
        <taxon>Maltschvirus maltsch</taxon>
    </lineage>
</organism>
<gene>
    <name evidence="2" type="ORF">UFOVP609_53</name>
</gene>
<protein>
    <recommendedName>
        <fullName evidence="3">Holin</fullName>
    </recommendedName>
</protein>
<evidence type="ECO:0008006" key="3">
    <source>
        <dbReference type="Google" id="ProtNLM"/>
    </source>
</evidence>
<keyword evidence="1" id="KW-0472">Membrane</keyword>
<reference evidence="2" key="1">
    <citation type="submission" date="2020-04" db="EMBL/GenBank/DDBJ databases">
        <authorList>
            <person name="Chiriac C."/>
            <person name="Salcher M."/>
            <person name="Ghai R."/>
            <person name="Kavagutti S V."/>
        </authorList>
    </citation>
    <scope>NUCLEOTIDE SEQUENCE</scope>
</reference>
<sequence length="70" mass="7388">MTNLFDAKTRAWIYGVVGTVVPLLVTLGILNGEVAGHVMAICAALLATGASYMAMSNTPKEPTLDDYLSE</sequence>
<proteinExistence type="predicted"/>
<feature type="transmembrane region" description="Helical" evidence="1">
    <location>
        <begin position="36"/>
        <end position="55"/>
    </location>
</feature>
<dbReference type="EMBL" id="LR796588">
    <property type="protein sequence ID" value="CAB4153215.1"/>
    <property type="molecule type" value="Genomic_DNA"/>
</dbReference>
<keyword evidence="1" id="KW-0812">Transmembrane</keyword>
<evidence type="ECO:0000256" key="1">
    <source>
        <dbReference type="SAM" id="Phobius"/>
    </source>
</evidence>
<keyword evidence="1" id="KW-1133">Transmembrane helix</keyword>
<feature type="transmembrane region" description="Helical" evidence="1">
    <location>
        <begin position="12"/>
        <end position="30"/>
    </location>
</feature>